<keyword evidence="4" id="KW-0539">Nucleus</keyword>
<gene>
    <name evidence="9" type="ORF">DBRI1063_LOCUS8142</name>
</gene>
<dbReference type="InterPro" id="IPR001005">
    <property type="entry name" value="SANT/Myb"/>
</dbReference>
<feature type="domain" description="Myb-like" evidence="6">
    <location>
        <begin position="146"/>
        <end position="190"/>
    </location>
</feature>
<feature type="region of interest" description="Disordered" evidence="5">
    <location>
        <begin position="383"/>
        <end position="468"/>
    </location>
</feature>
<proteinExistence type="predicted"/>
<dbReference type="Pfam" id="PF00249">
    <property type="entry name" value="Myb_DNA-binding"/>
    <property type="match status" value="1"/>
</dbReference>
<evidence type="ECO:0000256" key="3">
    <source>
        <dbReference type="ARBA" id="ARBA00023163"/>
    </source>
</evidence>
<feature type="domain" description="SANT" evidence="7">
    <location>
        <begin position="143"/>
        <end position="186"/>
    </location>
</feature>
<keyword evidence="2" id="KW-0238">DNA-binding</keyword>
<protein>
    <recommendedName>
        <fullName evidence="10">HTH myb-type domain-containing protein</fullName>
    </recommendedName>
</protein>
<evidence type="ECO:0000259" key="7">
    <source>
        <dbReference type="PROSITE" id="PS51293"/>
    </source>
</evidence>
<evidence type="ECO:0008006" key="10">
    <source>
        <dbReference type="Google" id="ProtNLM"/>
    </source>
</evidence>
<feature type="compositionally biased region" description="Polar residues" evidence="5">
    <location>
        <begin position="82"/>
        <end position="92"/>
    </location>
</feature>
<evidence type="ECO:0000313" key="9">
    <source>
        <dbReference type="EMBL" id="CAD9324576.1"/>
    </source>
</evidence>
<dbReference type="Gene3D" id="1.10.10.60">
    <property type="entry name" value="Homeodomain-like"/>
    <property type="match status" value="1"/>
</dbReference>
<feature type="region of interest" description="Disordered" evidence="5">
    <location>
        <begin position="1"/>
        <end position="100"/>
    </location>
</feature>
<evidence type="ECO:0000256" key="1">
    <source>
        <dbReference type="ARBA" id="ARBA00023015"/>
    </source>
</evidence>
<dbReference type="PROSITE" id="PS51293">
    <property type="entry name" value="SANT"/>
    <property type="match status" value="1"/>
</dbReference>
<dbReference type="InterPro" id="IPR006447">
    <property type="entry name" value="Myb_dom_plants"/>
</dbReference>
<feature type="domain" description="HTH myb-type" evidence="8">
    <location>
        <begin position="146"/>
        <end position="194"/>
    </location>
</feature>
<dbReference type="InterPro" id="IPR009057">
    <property type="entry name" value="Homeodomain-like_sf"/>
</dbReference>
<keyword evidence="3" id="KW-0804">Transcription</keyword>
<reference evidence="9" key="1">
    <citation type="submission" date="2021-01" db="EMBL/GenBank/DDBJ databases">
        <authorList>
            <person name="Corre E."/>
            <person name="Pelletier E."/>
            <person name="Niang G."/>
            <person name="Scheremetjew M."/>
            <person name="Finn R."/>
            <person name="Kale V."/>
            <person name="Holt S."/>
            <person name="Cochrane G."/>
            <person name="Meng A."/>
            <person name="Brown T."/>
            <person name="Cohen L."/>
        </authorList>
    </citation>
    <scope>NUCLEOTIDE SEQUENCE</scope>
    <source>
        <strain evidence="9">Pop2</strain>
    </source>
</reference>
<dbReference type="NCBIfam" id="TIGR01557">
    <property type="entry name" value="myb_SHAQKYF"/>
    <property type="match status" value="1"/>
</dbReference>
<feature type="compositionally biased region" description="Polar residues" evidence="5">
    <location>
        <begin position="349"/>
        <end position="358"/>
    </location>
</feature>
<evidence type="ECO:0000256" key="2">
    <source>
        <dbReference type="ARBA" id="ARBA00023125"/>
    </source>
</evidence>
<dbReference type="EMBL" id="HBGN01012761">
    <property type="protein sequence ID" value="CAD9324576.1"/>
    <property type="molecule type" value="Transcribed_RNA"/>
</dbReference>
<evidence type="ECO:0000259" key="8">
    <source>
        <dbReference type="PROSITE" id="PS51294"/>
    </source>
</evidence>
<evidence type="ECO:0000256" key="5">
    <source>
        <dbReference type="SAM" id="MobiDB-lite"/>
    </source>
</evidence>
<dbReference type="PANTHER" id="PTHR12802">
    <property type="entry name" value="SWI/SNF COMPLEX-RELATED"/>
    <property type="match status" value="1"/>
</dbReference>
<dbReference type="PROSITE" id="PS51294">
    <property type="entry name" value="HTH_MYB"/>
    <property type="match status" value="1"/>
</dbReference>
<keyword evidence="1" id="KW-0805">Transcription regulation</keyword>
<feature type="compositionally biased region" description="Low complexity" evidence="5">
    <location>
        <begin position="44"/>
        <end position="72"/>
    </location>
</feature>
<feature type="region of interest" description="Disordered" evidence="5">
    <location>
        <begin position="331"/>
        <end position="358"/>
    </location>
</feature>
<dbReference type="InterPro" id="IPR017930">
    <property type="entry name" value="Myb_dom"/>
</dbReference>
<organism evidence="9">
    <name type="scientific">Ditylum brightwellii</name>
    <dbReference type="NCBI Taxonomy" id="49249"/>
    <lineage>
        <taxon>Eukaryota</taxon>
        <taxon>Sar</taxon>
        <taxon>Stramenopiles</taxon>
        <taxon>Ochrophyta</taxon>
        <taxon>Bacillariophyta</taxon>
        <taxon>Mediophyceae</taxon>
        <taxon>Lithodesmiophycidae</taxon>
        <taxon>Lithodesmiales</taxon>
        <taxon>Lithodesmiaceae</taxon>
        <taxon>Ditylum</taxon>
    </lineage>
</organism>
<dbReference type="CDD" id="cd00167">
    <property type="entry name" value="SANT"/>
    <property type="match status" value="1"/>
</dbReference>
<sequence>MSKHSLLAATPQQCGEEDKQQRKHSIPPIVSSNDVMKAYPSQNSTDSSRSGASSSGESTVTSSISSLSILPSEQKRAGNTGVIASSGSSSTQEKARLNSESFLEEPAFPDSDVRVKTVVAVQGFKVEGRLGGISNISNSGGVGSTGRWTAAEHEAFLGGLRVHGREWKKVARLIPTRTAAQIRSHAQKYFAKLARDARVQNAAVGSTLLCERGAGSDLAGAAVAGLAPLVPRQASEGEGSVTAGSSGAQEVPQGPGVGPMSLRSSVVERVSRIMQDPDSVQAEVEQTLQALRDRYSQLQKRLQQPRTAPPPARHTLVQPDRVQHGFQSNHIRNDAQINPQKTPPKATRKSTLFETSTTQSHDFFSKELIALSVLGRSLPCSVPTPTKHPCNTPSIVLLPDKPPPPRIQTSTDPHVPEAFSSPVTPNQHAPHSENHDDALLQEPRQKRQKTMAATATTLPFKEEENSQP</sequence>
<name>A0A7S1YZY4_9STRA</name>
<dbReference type="SUPFAM" id="SSF46689">
    <property type="entry name" value="Homeodomain-like"/>
    <property type="match status" value="1"/>
</dbReference>
<dbReference type="GO" id="GO:0003677">
    <property type="term" value="F:DNA binding"/>
    <property type="evidence" value="ECO:0007669"/>
    <property type="project" value="UniProtKB-KW"/>
</dbReference>
<dbReference type="AlphaFoldDB" id="A0A7S1YZY4"/>
<accession>A0A7S1YZY4</accession>
<dbReference type="InterPro" id="IPR017884">
    <property type="entry name" value="SANT_dom"/>
</dbReference>
<dbReference type="SMART" id="SM00717">
    <property type="entry name" value="SANT"/>
    <property type="match status" value="1"/>
</dbReference>
<dbReference type="PROSITE" id="PS50090">
    <property type="entry name" value="MYB_LIKE"/>
    <property type="match status" value="1"/>
</dbReference>
<feature type="region of interest" description="Disordered" evidence="5">
    <location>
        <begin position="235"/>
        <end position="261"/>
    </location>
</feature>
<dbReference type="PANTHER" id="PTHR12802:SF173">
    <property type="entry name" value="MYB-LIKE PROTEIN K"/>
    <property type="match status" value="1"/>
</dbReference>
<evidence type="ECO:0000256" key="4">
    <source>
        <dbReference type="ARBA" id="ARBA00023242"/>
    </source>
</evidence>
<feature type="compositionally biased region" description="Polar residues" evidence="5">
    <location>
        <begin position="331"/>
        <end position="340"/>
    </location>
</feature>
<evidence type="ECO:0000259" key="6">
    <source>
        <dbReference type="PROSITE" id="PS50090"/>
    </source>
</evidence>